<name>A0A6M3J758_9ZZZZ</name>
<organism evidence="1">
    <name type="scientific">viral metagenome</name>
    <dbReference type="NCBI Taxonomy" id="1070528"/>
    <lineage>
        <taxon>unclassified sequences</taxon>
        <taxon>metagenomes</taxon>
        <taxon>organismal metagenomes</taxon>
    </lineage>
</organism>
<evidence type="ECO:0000313" key="1">
    <source>
        <dbReference type="EMBL" id="QJA64712.1"/>
    </source>
</evidence>
<sequence length="74" mass="8674">MKRLVLIMVVLFFLFGCAPRFTIPDEPKYKDMYAYPIQGAVCFDKEGWDILSGNILLQKEYAEKLKKILEDLKK</sequence>
<dbReference type="PROSITE" id="PS51257">
    <property type="entry name" value="PROKAR_LIPOPROTEIN"/>
    <property type="match status" value="1"/>
</dbReference>
<accession>A0A6M3J758</accession>
<dbReference type="AlphaFoldDB" id="A0A6M3J758"/>
<gene>
    <name evidence="1" type="ORF">MM415B00475_0046</name>
</gene>
<protein>
    <recommendedName>
        <fullName evidence="2">Lipoprotein</fullName>
    </recommendedName>
</protein>
<reference evidence="1" key="1">
    <citation type="submission" date="2020-03" db="EMBL/GenBank/DDBJ databases">
        <title>The deep terrestrial virosphere.</title>
        <authorList>
            <person name="Holmfeldt K."/>
            <person name="Nilsson E."/>
            <person name="Simone D."/>
            <person name="Lopez-Fernandez M."/>
            <person name="Wu X."/>
            <person name="de Brujin I."/>
            <person name="Lundin D."/>
            <person name="Andersson A."/>
            <person name="Bertilsson S."/>
            <person name="Dopson M."/>
        </authorList>
    </citation>
    <scope>NUCLEOTIDE SEQUENCE</scope>
    <source>
        <strain evidence="1">MM415B00475</strain>
    </source>
</reference>
<dbReference type="EMBL" id="MT141524">
    <property type="protein sequence ID" value="QJA64712.1"/>
    <property type="molecule type" value="Genomic_DNA"/>
</dbReference>
<proteinExistence type="predicted"/>
<evidence type="ECO:0008006" key="2">
    <source>
        <dbReference type="Google" id="ProtNLM"/>
    </source>
</evidence>